<proteinExistence type="predicted"/>
<evidence type="ECO:0000313" key="4">
    <source>
        <dbReference type="Proteomes" id="UP001497444"/>
    </source>
</evidence>
<feature type="compositionally biased region" description="Polar residues" evidence="1">
    <location>
        <begin position="194"/>
        <end position="206"/>
    </location>
</feature>
<evidence type="ECO:0000256" key="1">
    <source>
        <dbReference type="SAM" id="MobiDB-lite"/>
    </source>
</evidence>
<reference evidence="3" key="1">
    <citation type="submission" date="2024-02" db="EMBL/GenBank/DDBJ databases">
        <authorList>
            <consortium name="ELIXIR-Norway"/>
            <consortium name="Elixir Norway"/>
        </authorList>
    </citation>
    <scope>NUCLEOTIDE SEQUENCE</scope>
</reference>
<dbReference type="PANTHER" id="PTHR34357:SF2">
    <property type="entry name" value="F26F24.3-RELATED"/>
    <property type="match status" value="1"/>
</dbReference>
<dbReference type="SMART" id="SM01227">
    <property type="entry name" value="GCK"/>
    <property type="match status" value="1"/>
</dbReference>
<organism evidence="3 4">
    <name type="scientific">Sphagnum jensenii</name>
    <dbReference type="NCBI Taxonomy" id="128206"/>
    <lineage>
        <taxon>Eukaryota</taxon>
        <taxon>Viridiplantae</taxon>
        <taxon>Streptophyta</taxon>
        <taxon>Embryophyta</taxon>
        <taxon>Bryophyta</taxon>
        <taxon>Sphagnophytina</taxon>
        <taxon>Sphagnopsida</taxon>
        <taxon>Sphagnales</taxon>
        <taxon>Sphagnaceae</taxon>
        <taxon>Sphagnum</taxon>
    </lineage>
</organism>
<evidence type="ECO:0000259" key="2">
    <source>
        <dbReference type="SMART" id="SM01227"/>
    </source>
</evidence>
<name>A0ABP0WWQ7_9BRYO</name>
<dbReference type="InterPro" id="IPR012891">
    <property type="entry name" value="GCK_dom"/>
</dbReference>
<dbReference type="PANTHER" id="PTHR34357">
    <property type="entry name" value="F7A19.14 PROTEIN-RELATED"/>
    <property type="match status" value="1"/>
</dbReference>
<feature type="region of interest" description="Disordered" evidence="1">
    <location>
        <begin position="69"/>
        <end position="97"/>
    </location>
</feature>
<keyword evidence="4" id="KW-1185">Reference proteome</keyword>
<sequence length="206" mass="22417">MGTREGEEAFFKPDEEGLKQDGGVKSDKDLQPNDDLASKRVSSPPPEEVELEEVVVVVAEAIVQPDILLPTVDDAASGNRGDEDALQEPKPEKDEEDAEEECGFCLFMKAGPCGNQFSAWEKCVEGAEASGINIVEKCVSVTHLLKDCMEMHPEYYGPVLQAEKAMEEQAARDEKAMEEQAAAEGVNKEEVGLRSTSEAQETTLPV</sequence>
<gene>
    <name evidence="3" type="ORF">CSSPJE1EN1_LOCUS15684</name>
</gene>
<feature type="compositionally biased region" description="Basic and acidic residues" evidence="1">
    <location>
        <begin position="80"/>
        <end position="93"/>
    </location>
</feature>
<protein>
    <recommendedName>
        <fullName evidence="2">GCK domain-containing protein</fullName>
    </recommendedName>
</protein>
<evidence type="ECO:0000313" key="3">
    <source>
        <dbReference type="EMBL" id="CAK9270206.1"/>
    </source>
</evidence>
<dbReference type="Gene3D" id="1.10.287.2900">
    <property type="match status" value="1"/>
</dbReference>
<feature type="region of interest" description="Disordered" evidence="1">
    <location>
        <begin position="175"/>
        <end position="206"/>
    </location>
</feature>
<feature type="domain" description="GCK" evidence="2">
    <location>
        <begin position="100"/>
        <end position="174"/>
    </location>
</feature>
<dbReference type="Proteomes" id="UP001497444">
    <property type="component" value="Chromosome 3"/>
</dbReference>
<feature type="region of interest" description="Disordered" evidence="1">
    <location>
        <begin position="1"/>
        <end position="49"/>
    </location>
</feature>
<dbReference type="Pfam" id="PF07802">
    <property type="entry name" value="GCK"/>
    <property type="match status" value="1"/>
</dbReference>
<feature type="compositionally biased region" description="Basic and acidic residues" evidence="1">
    <location>
        <begin position="1"/>
        <end position="31"/>
    </location>
</feature>
<dbReference type="EMBL" id="OZ020098">
    <property type="protein sequence ID" value="CAK9270206.1"/>
    <property type="molecule type" value="Genomic_DNA"/>
</dbReference>
<accession>A0ABP0WWQ7</accession>